<feature type="transmembrane region" description="Helical" evidence="6">
    <location>
        <begin position="60"/>
        <end position="83"/>
    </location>
</feature>
<feature type="transmembrane region" description="Helical" evidence="6">
    <location>
        <begin position="140"/>
        <end position="160"/>
    </location>
</feature>
<dbReference type="GO" id="GO:0005886">
    <property type="term" value="C:plasma membrane"/>
    <property type="evidence" value="ECO:0007669"/>
    <property type="project" value="UniProtKB-ARBA"/>
</dbReference>
<dbReference type="InterPro" id="IPR051611">
    <property type="entry name" value="ECF_transporter_component"/>
</dbReference>
<dbReference type="Proteomes" id="UP000668403">
    <property type="component" value="Unassembled WGS sequence"/>
</dbReference>
<keyword evidence="2" id="KW-1003">Cell membrane</keyword>
<proteinExistence type="predicted"/>
<dbReference type="CDD" id="cd16914">
    <property type="entry name" value="EcfT"/>
    <property type="match status" value="1"/>
</dbReference>
<feature type="transmembrane region" description="Helical" evidence="6">
    <location>
        <begin position="20"/>
        <end position="48"/>
    </location>
</feature>
<comment type="caution">
    <text evidence="7">The sequence shown here is derived from an EMBL/GenBank/DDBJ whole genome shotgun (WGS) entry which is preliminary data.</text>
</comment>
<feature type="transmembrane region" description="Helical" evidence="6">
    <location>
        <begin position="103"/>
        <end position="128"/>
    </location>
</feature>
<accession>A0A939TVB0</accession>
<reference evidence="7" key="1">
    <citation type="submission" date="2021-03" db="EMBL/GenBank/DDBJ databases">
        <title>Leucobacter chromiisoli sp. nov., isolated from chromium-containing soil of chemical plant.</title>
        <authorList>
            <person name="Xu Z."/>
        </authorList>
    </citation>
    <scope>NUCLEOTIDE SEQUENCE</scope>
    <source>
        <strain evidence="7">K 70/01</strain>
    </source>
</reference>
<keyword evidence="4 6" id="KW-1133">Transmembrane helix</keyword>
<gene>
    <name evidence="7" type="ORF">J4H85_11475</name>
</gene>
<evidence type="ECO:0000256" key="2">
    <source>
        <dbReference type="ARBA" id="ARBA00022475"/>
    </source>
</evidence>
<protein>
    <submittedName>
        <fullName evidence="7">Energy-coupling factor transporter transmembrane protein EcfT</fullName>
    </submittedName>
</protein>
<evidence type="ECO:0000256" key="3">
    <source>
        <dbReference type="ARBA" id="ARBA00022692"/>
    </source>
</evidence>
<evidence type="ECO:0000313" key="7">
    <source>
        <dbReference type="EMBL" id="MBO2990615.1"/>
    </source>
</evidence>
<dbReference type="Pfam" id="PF02361">
    <property type="entry name" value="CbiQ"/>
    <property type="match status" value="1"/>
</dbReference>
<keyword evidence="8" id="KW-1185">Reference proteome</keyword>
<dbReference type="PANTHER" id="PTHR34857">
    <property type="entry name" value="SLL0384 PROTEIN"/>
    <property type="match status" value="1"/>
</dbReference>
<dbReference type="EMBL" id="JAGFBF010000005">
    <property type="protein sequence ID" value="MBO2990615.1"/>
    <property type="molecule type" value="Genomic_DNA"/>
</dbReference>
<evidence type="ECO:0000256" key="4">
    <source>
        <dbReference type="ARBA" id="ARBA00022989"/>
    </source>
</evidence>
<dbReference type="PANTHER" id="PTHR34857:SF2">
    <property type="entry name" value="SLL0384 PROTEIN"/>
    <property type="match status" value="1"/>
</dbReference>
<organism evidence="7 8">
    <name type="scientific">Leucobacter tardus</name>
    <dbReference type="NCBI Taxonomy" id="501483"/>
    <lineage>
        <taxon>Bacteria</taxon>
        <taxon>Bacillati</taxon>
        <taxon>Actinomycetota</taxon>
        <taxon>Actinomycetes</taxon>
        <taxon>Micrococcales</taxon>
        <taxon>Microbacteriaceae</taxon>
        <taxon>Leucobacter</taxon>
    </lineage>
</organism>
<name>A0A939TVB0_9MICO</name>
<evidence type="ECO:0000256" key="6">
    <source>
        <dbReference type="SAM" id="Phobius"/>
    </source>
</evidence>
<keyword evidence="3 6" id="KW-0812">Transmembrane</keyword>
<evidence type="ECO:0000256" key="5">
    <source>
        <dbReference type="ARBA" id="ARBA00023136"/>
    </source>
</evidence>
<sequence length="273" mass="28256">MTEPPPVRGAGLGLHPATGLVLLLCALVLIYGIASPLVPVTVLLAAAIGAVRSPTGFGRWAVTLAVLSGPMLVMVGIVQGLFYPGDSATVLGEWGPVSVTVEGVAIALQLWLRVAAMIGVCALFALGTDSARAFDGLRRLRIPLGIAYVCATSMSLVPLVRDRTRQALAARAARGWNTARLGTRVRLMPGIIGSLLTAALVQLDQRHDTLTQRGFGSTPRPAPLQDRPDPLVERATRWAAPVCTVALVAASISGILPLPGAPDILAGLGVGHA</sequence>
<dbReference type="AlphaFoldDB" id="A0A939TVB0"/>
<evidence type="ECO:0000313" key="8">
    <source>
        <dbReference type="Proteomes" id="UP000668403"/>
    </source>
</evidence>
<comment type="subcellular location">
    <subcellularLocation>
        <location evidence="1">Membrane</location>
        <topology evidence="1">Multi-pass membrane protein</topology>
    </subcellularLocation>
</comment>
<dbReference type="RefSeq" id="WP_208239752.1">
    <property type="nucleotide sequence ID" value="NZ_BAAAQU010000002.1"/>
</dbReference>
<evidence type="ECO:0000256" key="1">
    <source>
        <dbReference type="ARBA" id="ARBA00004141"/>
    </source>
</evidence>
<keyword evidence="5 6" id="KW-0472">Membrane</keyword>
<dbReference type="InterPro" id="IPR003339">
    <property type="entry name" value="ABC/ECF_trnsptr_transmembrane"/>
</dbReference>